<comment type="caution">
    <text evidence="2">The sequence shown here is derived from an EMBL/GenBank/DDBJ whole genome shotgun (WGS) entry which is preliminary data.</text>
</comment>
<reference evidence="2" key="2">
    <citation type="submission" date="2020-05" db="EMBL/GenBank/DDBJ databases">
        <authorList>
            <person name="Kim H.-S."/>
            <person name="Proctor R.H."/>
            <person name="Brown D.W."/>
        </authorList>
    </citation>
    <scope>NUCLEOTIDE SEQUENCE</scope>
    <source>
        <strain evidence="2">NRRL 45417</strain>
    </source>
</reference>
<dbReference type="SUPFAM" id="SSF81383">
    <property type="entry name" value="F-box domain"/>
    <property type="match status" value="1"/>
</dbReference>
<dbReference type="InterPro" id="IPR001810">
    <property type="entry name" value="F-box_dom"/>
</dbReference>
<proteinExistence type="predicted"/>
<evidence type="ECO:0000313" key="3">
    <source>
        <dbReference type="Proteomes" id="UP000604273"/>
    </source>
</evidence>
<sequence length="437" mass="49751">MTSLNSLPCEILLQIIRESSPQELCRLSYTCKHLASVAGDCLWRDIELHETGYHESGAELNEPLPYKSPNRFYHDSKRDGWQSNISERAKSLFTMLQTLYAHDEGRLRNIAGRVKSLCTVIQPDWQPDEGSEVDPISVWKLLPYFKNLEYLELHGACETPFYREIEEIREAPMKMLQFAKLFAYIPRSVSTYVLQSHEMLKRLELGILNQPQPNIVSINEQDAGNDGPWGQEPGGLIPRPLGYPSLSTRLPFSNLRHLYLCSPCNSRGDYFNQYNSWSTAAERHSLEAWKRLILASDRTLETLVIEHRPAAAIEDNEGFCEDEFFSTGKTGAGNRALVDAIGDILINRDSLPRLKRVYLYGFVAGRSSKASSVETPGDWLMRGLHARGVACEARRGKWCLFDQDSGETKWARWIGDGNSNLHDGYMGIRWYTLLARV</sequence>
<dbReference type="EMBL" id="JABFAI010000076">
    <property type="protein sequence ID" value="KAF4957038.1"/>
    <property type="molecule type" value="Genomic_DNA"/>
</dbReference>
<dbReference type="PROSITE" id="PS50181">
    <property type="entry name" value="FBOX"/>
    <property type="match status" value="1"/>
</dbReference>
<accession>A0A8H4TFQ8</accession>
<evidence type="ECO:0000259" key="1">
    <source>
        <dbReference type="PROSITE" id="PS50181"/>
    </source>
</evidence>
<gene>
    <name evidence="2" type="ORF">FGADI_3452</name>
</gene>
<reference evidence="2" key="1">
    <citation type="journal article" date="2020" name="BMC Genomics">
        <title>Correction to: Identification and distribution of gene clusters required for synthesis of sphingolipid metabolism inhibitors in diverse species of the filamentous fungus Fusarium.</title>
        <authorList>
            <person name="Kim H.S."/>
            <person name="Lohmar J.M."/>
            <person name="Busman M."/>
            <person name="Brown D.W."/>
            <person name="Naumann T.A."/>
            <person name="Divon H.H."/>
            <person name="Lysoe E."/>
            <person name="Uhlig S."/>
            <person name="Proctor R.H."/>
        </authorList>
    </citation>
    <scope>NUCLEOTIDE SEQUENCE</scope>
    <source>
        <strain evidence="2">NRRL 45417</strain>
    </source>
</reference>
<protein>
    <recommendedName>
        <fullName evidence="1">F-box domain-containing protein</fullName>
    </recommendedName>
</protein>
<keyword evidence="3" id="KW-1185">Reference proteome</keyword>
<organism evidence="2 3">
    <name type="scientific">Fusarium gaditjirri</name>
    <dbReference type="NCBI Taxonomy" id="282569"/>
    <lineage>
        <taxon>Eukaryota</taxon>
        <taxon>Fungi</taxon>
        <taxon>Dikarya</taxon>
        <taxon>Ascomycota</taxon>
        <taxon>Pezizomycotina</taxon>
        <taxon>Sordariomycetes</taxon>
        <taxon>Hypocreomycetidae</taxon>
        <taxon>Hypocreales</taxon>
        <taxon>Nectriaceae</taxon>
        <taxon>Fusarium</taxon>
        <taxon>Fusarium nisikadoi species complex</taxon>
    </lineage>
</organism>
<dbReference type="Proteomes" id="UP000604273">
    <property type="component" value="Unassembled WGS sequence"/>
</dbReference>
<dbReference type="Gene3D" id="1.20.1280.50">
    <property type="match status" value="1"/>
</dbReference>
<dbReference type="AlphaFoldDB" id="A0A8H4TFQ8"/>
<feature type="domain" description="F-box" evidence="1">
    <location>
        <begin position="1"/>
        <end position="46"/>
    </location>
</feature>
<dbReference type="OrthoDB" id="3927840at2759"/>
<evidence type="ECO:0000313" key="2">
    <source>
        <dbReference type="EMBL" id="KAF4957038.1"/>
    </source>
</evidence>
<dbReference type="InterPro" id="IPR036047">
    <property type="entry name" value="F-box-like_dom_sf"/>
</dbReference>
<dbReference type="Pfam" id="PF12937">
    <property type="entry name" value="F-box-like"/>
    <property type="match status" value="1"/>
</dbReference>
<name>A0A8H4TFQ8_9HYPO</name>